<keyword evidence="6" id="KW-0484">Methanogenesis</keyword>
<evidence type="ECO:0000256" key="2">
    <source>
        <dbReference type="ARBA" id="ARBA00022603"/>
    </source>
</evidence>
<dbReference type="GO" id="GO:0015948">
    <property type="term" value="P:methanogenesis"/>
    <property type="evidence" value="ECO:0007669"/>
    <property type="project" value="UniProtKB-KW"/>
</dbReference>
<gene>
    <name evidence="8" type="ORF">ENS19_00500</name>
</gene>
<dbReference type="Gene3D" id="3.20.20.210">
    <property type="match status" value="1"/>
</dbReference>
<dbReference type="InterPro" id="IPR006360">
    <property type="entry name" value="Mtase_MtaA_CmuA"/>
</dbReference>
<comment type="cofactor">
    <cofactor evidence="1">
        <name>Zn(2+)</name>
        <dbReference type="ChEBI" id="CHEBI:29105"/>
    </cofactor>
</comment>
<evidence type="ECO:0000256" key="4">
    <source>
        <dbReference type="ARBA" id="ARBA00022723"/>
    </source>
</evidence>
<dbReference type="EC" id="2.1.1.-" evidence="8"/>
<keyword evidence="2 8" id="KW-0489">Methyltransferase</keyword>
<dbReference type="GO" id="GO:0046872">
    <property type="term" value="F:metal ion binding"/>
    <property type="evidence" value="ECO:0007669"/>
    <property type="project" value="UniProtKB-KW"/>
</dbReference>
<dbReference type="GO" id="GO:0006730">
    <property type="term" value="P:one-carbon metabolic process"/>
    <property type="evidence" value="ECO:0007669"/>
    <property type="project" value="InterPro"/>
</dbReference>
<reference evidence="8" key="1">
    <citation type="journal article" date="2020" name="mSystems">
        <title>Genome- and Community-Level Interaction Insights into Carbon Utilization and Element Cycling Functions of Hydrothermarchaeota in Hydrothermal Sediment.</title>
        <authorList>
            <person name="Zhou Z."/>
            <person name="Liu Y."/>
            <person name="Xu W."/>
            <person name="Pan J."/>
            <person name="Luo Z.H."/>
            <person name="Li M."/>
        </authorList>
    </citation>
    <scope>NUCLEOTIDE SEQUENCE [LARGE SCALE GENOMIC DNA]</scope>
    <source>
        <strain evidence="8">SpSt-468</strain>
    </source>
</reference>
<dbReference type="SUPFAM" id="SSF51726">
    <property type="entry name" value="UROD/MetE-like"/>
    <property type="match status" value="1"/>
</dbReference>
<keyword evidence="3 8" id="KW-0808">Transferase</keyword>
<evidence type="ECO:0000256" key="1">
    <source>
        <dbReference type="ARBA" id="ARBA00001947"/>
    </source>
</evidence>
<comment type="caution">
    <text evidence="8">The sequence shown here is derived from an EMBL/GenBank/DDBJ whole genome shotgun (WGS) entry which is preliminary data.</text>
</comment>
<dbReference type="PANTHER" id="PTHR47099:SF1">
    <property type="entry name" value="METHYLCOBAMIDE:COM METHYLTRANSFERASE MTBA"/>
    <property type="match status" value="1"/>
</dbReference>
<accession>A0A7C3F3B7</accession>
<feature type="domain" description="Uroporphyrinogen decarboxylase (URO-D)" evidence="7">
    <location>
        <begin position="13"/>
        <end position="336"/>
    </location>
</feature>
<dbReference type="InterPro" id="IPR038071">
    <property type="entry name" value="UROD/MetE-like_sf"/>
</dbReference>
<sequence>MNEGFVLKLISQLERLTSAVTRKPVDKVPVVSFTQTGTLELMDASGAFWPDAHREARAMATLALAAHRLGGLEAVRIPFGLVAEAERLGCKINYHEGKSDYTPTVEAGPPSYERLTIPDLRSGVTGEIISALRICRSRVGFNTPIIVGVTAPFTIAGHVRGINEILLDLILNPDLVRNILDQTWEVTVAFSNELLRSGADFIALIEPTASIIGADFFKEFALPYLKKAIDAIEGPSVLHICGNSLPMMELIVDAGAQGVSIDQTVSVAAASDAVKGRCSIIGNVDPVGVLQLRNEDSVIADCSRILDEGTDVLAPGCGISPYTPTRNLNAMVRARDSKVSRSSARRS</sequence>
<dbReference type="NCBIfam" id="NF004889">
    <property type="entry name" value="PRK06252.1"/>
    <property type="match status" value="1"/>
</dbReference>
<dbReference type="GO" id="GO:0008168">
    <property type="term" value="F:methyltransferase activity"/>
    <property type="evidence" value="ECO:0007669"/>
    <property type="project" value="UniProtKB-KW"/>
</dbReference>
<evidence type="ECO:0000256" key="6">
    <source>
        <dbReference type="ARBA" id="ARBA00022994"/>
    </source>
</evidence>
<dbReference type="InterPro" id="IPR052024">
    <property type="entry name" value="Methanogen_methyltrans"/>
</dbReference>
<dbReference type="EMBL" id="DSTX01000001">
    <property type="protein sequence ID" value="HFK19746.1"/>
    <property type="molecule type" value="Genomic_DNA"/>
</dbReference>
<protein>
    <submittedName>
        <fullName evidence="8">MtaA/CmuA family methyltransferase</fullName>
        <ecNumber evidence="8">2.1.1.-</ecNumber>
    </submittedName>
</protein>
<dbReference type="GO" id="GO:0032259">
    <property type="term" value="P:methylation"/>
    <property type="evidence" value="ECO:0007669"/>
    <property type="project" value="UniProtKB-KW"/>
</dbReference>
<proteinExistence type="predicted"/>
<evidence type="ECO:0000259" key="7">
    <source>
        <dbReference type="Pfam" id="PF01208"/>
    </source>
</evidence>
<evidence type="ECO:0000256" key="5">
    <source>
        <dbReference type="ARBA" id="ARBA00022833"/>
    </source>
</evidence>
<organism evidence="8">
    <name type="scientific">Candidatus Methanomethylicus mesodigestus</name>
    <dbReference type="NCBI Taxonomy" id="1867258"/>
    <lineage>
        <taxon>Archaea</taxon>
        <taxon>Thermoproteota</taxon>
        <taxon>Methanosuratincolia</taxon>
        <taxon>Candidatus Methanomethylicales</taxon>
        <taxon>Candidatus Methanomethylicaceae</taxon>
        <taxon>Candidatus Methanomethylicus</taxon>
    </lineage>
</organism>
<keyword evidence="5" id="KW-0862">Zinc</keyword>
<name>A0A7C3F3B7_9CREN</name>
<evidence type="ECO:0000313" key="8">
    <source>
        <dbReference type="EMBL" id="HFK19746.1"/>
    </source>
</evidence>
<dbReference type="NCBIfam" id="TIGR01463">
    <property type="entry name" value="mtaA_cmuA"/>
    <property type="match status" value="1"/>
</dbReference>
<dbReference type="AlphaFoldDB" id="A0A7C3F3B7"/>
<dbReference type="GO" id="GO:0004853">
    <property type="term" value="F:uroporphyrinogen decarboxylase activity"/>
    <property type="evidence" value="ECO:0007669"/>
    <property type="project" value="InterPro"/>
</dbReference>
<keyword evidence="4" id="KW-0479">Metal-binding</keyword>
<dbReference type="GO" id="GO:0006779">
    <property type="term" value="P:porphyrin-containing compound biosynthetic process"/>
    <property type="evidence" value="ECO:0007669"/>
    <property type="project" value="InterPro"/>
</dbReference>
<dbReference type="PANTHER" id="PTHR47099">
    <property type="entry name" value="METHYLCOBAMIDE:COM METHYLTRANSFERASE MTBA"/>
    <property type="match status" value="1"/>
</dbReference>
<evidence type="ECO:0000256" key="3">
    <source>
        <dbReference type="ARBA" id="ARBA00022679"/>
    </source>
</evidence>
<dbReference type="InterPro" id="IPR000257">
    <property type="entry name" value="Uroporphyrinogen_deCOase"/>
</dbReference>
<dbReference type="Pfam" id="PF01208">
    <property type="entry name" value="URO-D"/>
    <property type="match status" value="1"/>
</dbReference>